<dbReference type="Gene3D" id="3.30.420.10">
    <property type="entry name" value="Ribonuclease H-like superfamily/Ribonuclease H"/>
    <property type="match status" value="1"/>
</dbReference>
<dbReference type="InParanoid" id="A0A3P8YXT8"/>
<dbReference type="STRING" id="8010.ENSELUP00000020767"/>
<accession>A0A3P8YXT8</accession>
<dbReference type="Proteomes" id="UP000265140">
    <property type="component" value="Chromosome 7"/>
</dbReference>
<proteinExistence type="predicted"/>
<dbReference type="Ensembl" id="ENSELUT00000031275.3">
    <property type="protein sequence ID" value="ENSELUP00000020767.1"/>
    <property type="gene ID" value="ENSELUG00000000877.3"/>
</dbReference>
<reference evidence="1" key="2">
    <citation type="submission" date="2020-02" db="EMBL/GenBank/DDBJ databases">
        <title>Esox lucius (northern pike) genome, fEsoLuc1, primary haplotype.</title>
        <authorList>
            <person name="Myers G."/>
            <person name="Karagic N."/>
            <person name="Meyer A."/>
            <person name="Pippel M."/>
            <person name="Reichard M."/>
            <person name="Winkler S."/>
            <person name="Tracey A."/>
            <person name="Sims Y."/>
            <person name="Howe K."/>
            <person name="Rhie A."/>
            <person name="Formenti G."/>
            <person name="Durbin R."/>
            <person name="Fedrigo O."/>
            <person name="Jarvis E.D."/>
        </authorList>
    </citation>
    <scope>NUCLEOTIDE SEQUENCE [LARGE SCALE GENOMIC DNA]</scope>
</reference>
<evidence type="ECO:0000313" key="1">
    <source>
        <dbReference type="Ensembl" id="ENSELUP00000020767.1"/>
    </source>
</evidence>
<reference evidence="1" key="3">
    <citation type="submission" date="2025-08" db="UniProtKB">
        <authorList>
            <consortium name="Ensembl"/>
        </authorList>
    </citation>
    <scope>IDENTIFICATION</scope>
</reference>
<reference evidence="2" key="1">
    <citation type="journal article" date="2014" name="PLoS ONE">
        <title>The genome and linkage map of the northern pike (Esox lucius): conserved synteny revealed between the salmonid sister group and the Neoteleostei.</title>
        <authorList>
            <person name="Rondeau E.B."/>
            <person name="Minkley D.R."/>
            <person name="Leong J.S."/>
            <person name="Messmer A.M."/>
            <person name="Jantzen J.R."/>
            <person name="von Schalburg K.R."/>
            <person name="Lemon C."/>
            <person name="Bird N.H."/>
            <person name="Koop B.F."/>
        </authorList>
    </citation>
    <scope>NUCLEOTIDE SEQUENCE</scope>
</reference>
<keyword evidence="2" id="KW-1185">Reference proteome</keyword>
<sequence>MSYIWQVSVCPQCLLRSVKHGGGSIMVWALISWESLGPVICLGGRITATNYISGFMNTKYVRHT</sequence>
<dbReference type="GO" id="GO:0003676">
    <property type="term" value="F:nucleic acid binding"/>
    <property type="evidence" value="ECO:0007669"/>
    <property type="project" value="InterPro"/>
</dbReference>
<organism evidence="1 2">
    <name type="scientific">Esox lucius</name>
    <name type="common">Northern pike</name>
    <dbReference type="NCBI Taxonomy" id="8010"/>
    <lineage>
        <taxon>Eukaryota</taxon>
        <taxon>Metazoa</taxon>
        <taxon>Chordata</taxon>
        <taxon>Craniata</taxon>
        <taxon>Vertebrata</taxon>
        <taxon>Euteleostomi</taxon>
        <taxon>Actinopterygii</taxon>
        <taxon>Neopterygii</taxon>
        <taxon>Teleostei</taxon>
        <taxon>Protacanthopterygii</taxon>
        <taxon>Esociformes</taxon>
        <taxon>Esocidae</taxon>
        <taxon>Esox</taxon>
    </lineage>
</organism>
<dbReference type="InterPro" id="IPR036397">
    <property type="entry name" value="RNaseH_sf"/>
</dbReference>
<dbReference type="Bgee" id="ENSELUG00000000877">
    <property type="expression patterns" value="Expressed in brain and 1 other cell type or tissue"/>
</dbReference>
<dbReference type="AlphaFoldDB" id="A0A3P8YXT8"/>
<evidence type="ECO:0000313" key="2">
    <source>
        <dbReference type="Proteomes" id="UP000265140"/>
    </source>
</evidence>
<protein>
    <submittedName>
        <fullName evidence="1">Uncharacterized protein</fullName>
    </submittedName>
</protein>
<name>A0A3P8YXT8_ESOLU</name>
<reference evidence="1" key="4">
    <citation type="submission" date="2025-09" db="UniProtKB">
        <authorList>
            <consortium name="Ensembl"/>
        </authorList>
    </citation>
    <scope>IDENTIFICATION</scope>
</reference>